<feature type="signal peptide" evidence="2">
    <location>
        <begin position="1"/>
        <end position="20"/>
    </location>
</feature>
<feature type="domain" description="SCP" evidence="3">
    <location>
        <begin position="132"/>
        <end position="295"/>
    </location>
</feature>
<accession>A0ABR1EBD1</accession>
<gene>
    <name evidence="4" type="primary">Necator_chrX.g21525</name>
    <name evidence="4" type="ORF">RB195_021364</name>
</gene>
<sequence>MAISRIFIPILAFLVGLCDASDTVTYVAPPPGAFAEFKPARYLSPPLENKPIKAGGCGRKKREETTANPGDDDTMDGDTETDAPGFTLNSGPKPEPEDEDEIGDEISNNSEGNEDQSRKKRQASCNGKYSQTDRNAILKFHNDMRSTIARGRYVARGITKPPAVDMRKLYWSCALENSAQQVASGCVFQHSNRQGKNIGENLYQYRIQSRWSPNPLPINGTGYDACKAWENEFPTIGWPTNVLSQNSFNTGIGHATQMAWWQTTMIGCGAAQCSDSTYQKLLVVCHYRDAGNWIDENIYDSGSTCSKCGSGYRCESSSGLCTV</sequence>
<evidence type="ECO:0000313" key="4">
    <source>
        <dbReference type="EMBL" id="KAK6759753.1"/>
    </source>
</evidence>
<evidence type="ECO:0000313" key="5">
    <source>
        <dbReference type="Proteomes" id="UP001303046"/>
    </source>
</evidence>
<keyword evidence="5" id="KW-1185">Reference proteome</keyword>
<dbReference type="PANTHER" id="PTHR10334">
    <property type="entry name" value="CYSTEINE-RICH SECRETORY PROTEIN-RELATED"/>
    <property type="match status" value="1"/>
</dbReference>
<dbReference type="CDD" id="cd05380">
    <property type="entry name" value="CAP_euk"/>
    <property type="match status" value="1"/>
</dbReference>
<feature type="chain" id="PRO_5046067233" description="SCP domain-containing protein" evidence="2">
    <location>
        <begin position="21"/>
        <end position="323"/>
    </location>
</feature>
<evidence type="ECO:0000256" key="1">
    <source>
        <dbReference type="SAM" id="MobiDB-lite"/>
    </source>
</evidence>
<dbReference type="PRINTS" id="PR00838">
    <property type="entry name" value="V5ALLERGEN"/>
</dbReference>
<evidence type="ECO:0000259" key="3">
    <source>
        <dbReference type="SMART" id="SM00198"/>
    </source>
</evidence>
<dbReference type="Proteomes" id="UP001303046">
    <property type="component" value="Unassembled WGS sequence"/>
</dbReference>
<reference evidence="4 5" key="1">
    <citation type="submission" date="2023-08" db="EMBL/GenBank/DDBJ databases">
        <title>A Necator americanus chromosomal reference genome.</title>
        <authorList>
            <person name="Ilik V."/>
            <person name="Petrzelkova K.J."/>
            <person name="Pardy F."/>
            <person name="Fuh T."/>
            <person name="Niatou-Singa F.S."/>
            <person name="Gouil Q."/>
            <person name="Baker L."/>
            <person name="Ritchie M.E."/>
            <person name="Jex A.R."/>
            <person name="Gazzola D."/>
            <person name="Li H."/>
            <person name="Toshio Fujiwara R."/>
            <person name="Zhan B."/>
            <person name="Aroian R.V."/>
            <person name="Pafco B."/>
            <person name="Schwarz E.M."/>
        </authorList>
    </citation>
    <scope>NUCLEOTIDE SEQUENCE [LARGE SCALE GENOMIC DNA]</scope>
    <source>
        <strain evidence="4 5">Aroian</strain>
        <tissue evidence="4">Whole animal</tissue>
    </source>
</reference>
<dbReference type="Gene3D" id="3.40.33.10">
    <property type="entry name" value="CAP"/>
    <property type="match status" value="1"/>
</dbReference>
<comment type="caution">
    <text evidence="4">The sequence shown here is derived from an EMBL/GenBank/DDBJ whole genome shotgun (WGS) entry which is preliminary data.</text>
</comment>
<protein>
    <recommendedName>
        <fullName evidence="3">SCP domain-containing protein</fullName>
    </recommendedName>
</protein>
<evidence type="ECO:0000256" key="2">
    <source>
        <dbReference type="SAM" id="SignalP"/>
    </source>
</evidence>
<dbReference type="EMBL" id="JAVFWL010000006">
    <property type="protein sequence ID" value="KAK6759753.1"/>
    <property type="molecule type" value="Genomic_DNA"/>
</dbReference>
<name>A0ABR1EBD1_NECAM</name>
<dbReference type="PRINTS" id="PR00837">
    <property type="entry name" value="V5TPXLIKE"/>
</dbReference>
<dbReference type="SMART" id="SM00198">
    <property type="entry name" value="SCP"/>
    <property type="match status" value="1"/>
</dbReference>
<feature type="region of interest" description="Disordered" evidence="1">
    <location>
        <begin position="44"/>
        <end position="128"/>
    </location>
</feature>
<dbReference type="InterPro" id="IPR002413">
    <property type="entry name" value="V5_allergen-like"/>
</dbReference>
<dbReference type="InterPro" id="IPR014044">
    <property type="entry name" value="CAP_dom"/>
</dbReference>
<proteinExistence type="predicted"/>
<feature type="compositionally biased region" description="Acidic residues" evidence="1">
    <location>
        <begin position="70"/>
        <end position="81"/>
    </location>
</feature>
<dbReference type="Pfam" id="PF00188">
    <property type="entry name" value="CAP"/>
    <property type="match status" value="1"/>
</dbReference>
<organism evidence="4 5">
    <name type="scientific">Necator americanus</name>
    <name type="common">Human hookworm</name>
    <dbReference type="NCBI Taxonomy" id="51031"/>
    <lineage>
        <taxon>Eukaryota</taxon>
        <taxon>Metazoa</taxon>
        <taxon>Ecdysozoa</taxon>
        <taxon>Nematoda</taxon>
        <taxon>Chromadorea</taxon>
        <taxon>Rhabditida</taxon>
        <taxon>Rhabditina</taxon>
        <taxon>Rhabditomorpha</taxon>
        <taxon>Strongyloidea</taxon>
        <taxon>Ancylostomatidae</taxon>
        <taxon>Bunostominae</taxon>
        <taxon>Necator</taxon>
    </lineage>
</organism>
<keyword evidence="2" id="KW-0732">Signal</keyword>
<dbReference type="InterPro" id="IPR001283">
    <property type="entry name" value="CRISP-related"/>
</dbReference>
<dbReference type="SUPFAM" id="SSF55797">
    <property type="entry name" value="PR-1-like"/>
    <property type="match status" value="1"/>
</dbReference>
<dbReference type="InterPro" id="IPR035940">
    <property type="entry name" value="CAP_sf"/>
</dbReference>